<dbReference type="RefSeq" id="WP_137395782.1">
    <property type="nucleotide sequence ID" value="NZ_CP124735.1"/>
</dbReference>
<feature type="domain" description="ABM" evidence="1">
    <location>
        <begin position="2"/>
        <end position="92"/>
    </location>
</feature>
<reference evidence="2" key="1">
    <citation type="submission" date="2023-05" db="EMBL/GenBank/DDBJ databases">
        <title>Complete genome sequence of Agrobacterium larrymoorei CFBP5477.</title>
        <authorList>
            <person name="Yen H.-C."/>
            <person name="Chou L."/>
            <person name="Lin Y.-C."/>
            <person name="Lai E.-M."/>
            <person name="Kuo C.-H."/>
        </authorList>
    </citation>
    <scope>NUCLEOTIDE SEQUENCE</scope>
    <source>
        <strain evidence="2">CFBP5477</strain>
        <plasmid evidence="2">pAlCFBP5477</plasmid>
    </source>
</reference>
<protein>
    <submittedName>
        <fullName evidence="2">Antibiotic biosynthesis monooxygenase</fullName>
    </submittedName>
</protein>
<dbReference type="Gene3D" id="3.30.70.100">
    <property type="match status" value="1"/>
</dbReference>
<dbReference type="InterPro" id="IPR007138">
    <property type="entry name" value="ABM_dom"/>
</dbReference>
<dbReference type="Proteomes" id="UP000298664">
    <property type="component" value="Plasmid pAlCFBP5477"/>
</dbReference>
<dbReference type="InterPro" id="IPR011008">
    <property type="entry name" value="Dimeric_a/b-barrel"/>
</dbReference>
<dbReference type="SUPFAM" id="SSF54909">
    <property type="entry name" value="Dimeric alpha+beta barrel"/>
    <property type="match status" value="1"/>
</dbReference>
<dbReference type="AlphaFoldDB" id="A0AAF0HCM8"/>
<evidence type="ECO:0000259" key="1">
    <source>
        <dbReference type="PROSITE" id="PS51725"/>
    </source>
</evidence>
<keyword evidence="2" id="KW-0560">Oxidoreductase</keyword>
<accession>A0AAF0HCM8</accession>
<dbReference type="PROSITE" id="PS51725">
    <property type="entry name" value="ABM"/>
    <property type="match status" value="1"/>
</dbReference>
<organism evidence="2 3">
    <name type="scientific">Agrobacterium larrymoorei</name>
    <dbReference type="NCBI Taxonomy" id="160699"/>
    <lineage>
        <taxon>Bacteria</taxon>
        <taxon>Pseudomonadati</taxon>
        <taxon>Pseudomonadota</taxon>
        <taxon>Alphaproteobacteria</taxon>
        <taxon>Hyphomicrobiales</taxon>
        <taxon>Rhizobiaceae</taxon>
        <taxon>Rhizobium/Agrobacterium group</taxon>
        <taxon>Agrobacterium</taxon>
    </lineage>
</organism>
<sequence length="101" mass="11534">MIYEIAEITVKAGDEARFEEGVAQAAPLFLRAKGCHGVSLHRVIENQSVYRLLVKWDTIENHLVDFRNSDDFQEWRRLVGPYFEIPPVVTHSSATANYTAK</sequence>
<proteinExistence type="predicted"/>
<keyword evidence="2" id="KW-0503">Monooxygenase</keyword>
<gene>
    <name evidence="2" type="ORF">CFBP5477_023030</name>
</gene>
<name>A0AAF0HCM8_9HYPH</name>
<evidence type="ECO:0000313" key="2">
    <source>
        <dbReference type="EMBL" id="WHA43996.1"/>
    </source>
</evidence>
<dbReference type="Pfam" id="PF03992">
    <property type="entry name" value="ABM"/>
    <property type="match status" value="1"/>
</dbReference>
<dbReference type="GO" id="GO:0004497">
    <property type="term" value="F:monooxygenase activity"/>
    <property type="evidence" value="ECO:0007669"/>
    <property type="project" value="UniProtKB-KW"/>
</dbReference>
<keyword evidence="2" id="KW-0614">Plasmid</keyword>
<evidence type="ECO:0000313" key="3">
    <source>
        <dbReference type="Proteomes" id="UP000298664"/>
    </source>
</evidence>
<dbReference type="EMBL" id="CP124735">
    <property type="protein sequence ID" value="WHA43996.1"/>
    <property type="molecule type" value="Genomic_DNA"/>
</dbReference>
<geneLocation type="plasmid" evidence="2 3">
    <name>pAlCFBP5477</name>
</geneLocation>